<proteinExistence type="predicted"/>
<name>A0ABV4UJ42_9MICC</name>
<evidence type="ECO:0000313" key="2">
    <source>
        <dbReference type="EMBL" id="MFB0833312.1"/>
    </source>
</evidence>
<keyword evidence="3" id="KW-1185">Reference proteome</keyword>
<sequence>MSLPGTLAGGPDGIAPGDLVVARAWKYDGAAHWVVPGRYLGADEHGHWVFQPRGSFVARPGLGFMAASDAVCLFPHAGSWVATFYDDEHPDGCLVYVDISTGLGWRPLRPAGWEANSIDMDLDVVRFAGRPAFVDDEDEFAEHTVTKSYPAGLAADMRAACASVHRAVSAGAAPFGGTAAGWFAAGRRAAPTTTEHHPEETP</sequence>
<feature type="domain" description="DUF402" evidence="1">
    <location>
        <begin position="48"/>
        <end position="171"/>
    </location>
</feature>
<organism evidence="2 3">
    <name type="scientific">Arthrobacter halodurans</name>
    <dbReference type="NCBI Taxonomy" id="516699"/>
    <lineage>
        <taxon>Bacteria</taxon>
        <taxon>Bacillati</taxon>
        <taxon>Actinomycetota</taxon>
        <taxon>Actinomycetes</taxon>
        <taxon>Micrococcales</taxon>
        <taxon>Micrococcaceae</taxon>
        <taxon>Arthrobacter</taxon>
    </lineage>
</organism>
<dbReference type="Gene3D" id="2.40.380.10">
    <property type="entry name" value="FomD-like"/>
    <property type="match status" value="1"/>
</dbReference>
<dbReference type="EMBL" id="JBHDLJ010000001">
    <property type="protein sequence ID" value="MFB0833312.1"/>
    <property type="molecule type" value="Genomic_DNA"/>
</dbReference>
<reference evidence="2 3" key="1">
    <citation type="submission" date="2024-09" db="EMBL/GenBank/DDBJ databases">
        <authorList>
            <person name="Salinas-Garcia M.A."/>
            <person name="Prieme A."/>
        </authorList>
    </citation>
    <scope>NUCLEOTIDE SEQUENCE [LARGE SCALE GENOMIC DNA]</scope>
    <source>
        <strain evidence="2 3">DSM 21081</strain>
    </source>
</reference>
<dbReference type="RefSeq" id="WP_373970470.1">
    <property type="nucleotide sequence ID" value="NZ_JBHDLJ010000001.1"/>
</dbReference>
<accession>A0ABV4UJ42</accession>
<comment type="caution">
    <text evidence="2">The sequence shown here is derived from an EMBL/GenBank/DDBJ whole genome shotgun (WGS) entry which is preliminary data.</text>
</comment>
<protein>
    <submittedName>
        <fullName evidence="2">DUF402 domain-containing protein</fullName>
    </submittedName>
</protein>
<evidence type="ECO:0000259" key="1">
    <source>
        <dbReference type="Pfam" id="PF04167"/>
    </source>
</evidence>
<evidence type="ECO:0000313" key="3">
    <source>
        <dbReference type="Proteomes" id="UP001575652"/>
    </source>
</evidence>
<gene>
    <name evidence="2" type="ORF">ACETWP_01820</name>
</gene>
<dbReference type="InterPro" id="IPR035930">
    <property type="entry name" value="FomD-like_sf"/>
</dbReference>
<dbReference type="SUPFAM" id="SSF159234">
    <property type="entry name" value="FomD-like"/>
    <property type="match status" value="1"/>
</dbReference>
<dbReference type="Proteomes" id="UP001575652">
    <property type="component" value="Unassembled WGS sequence"/>
</dbReference>
<dbReference type="InterPro" id="IPR007295">
    <property type="entry name" value="DUF402"/>
</dbReference>
<dbReference type="Pfam" id="PF04167">
    <property type="entry name" value="DUF402"/>
    <property type="match status" value="1"/>
</dbReference>